<dbReference type="PANTHER" id="PTHR15032">
    <property type="entry name" value="N-ACYL-PHOSPHATIDYLETHANOLAMINE-HYDROLYZING PHOSPHOLIPASE D"/>
    <property type="match status" value="1"/>
</dbReference>
<dbReference type="PANTHER" id="PTHR15032:SF36">
    <property type="entry name" value="METALLO-BETA-LACTAMASE DOMAIN-CONTAINING PROTEIN"/>
    <property type="match status" value="1"/>
</dbReference>
<dbReference type="SUPFAM" id="SSF56281">
    <property type="entry name" value="Metallo-hydrolase/oxidoreductase"/>
    <property type="match status" value="1"/>
</dbReference>
<accession>A0A4P7GJT2</accession>
<dbReference type="EMBL" id="CP038267">
    <property type="protein sequence ID" value="QBR92014.1"/>
    <property type="molecule type" value="Genomic_DNA"/>
</dbReference>
<dbReference type="GO" id="GO:0016787">
    <property type="term" value="F:hydrolase activity"/>
    <property type="evidence" value="ECO:0007669"/>
    <property type="project" value="UniProtKB-KW"/>
</dbReference>
<dbReference type="OrthoDB" id="9805728at2"/>
<dbReference type="InterPro" id="IPR036866">
    <property type="entry name" value="RibonucZ/Hydroxyglut_hydro"/>
</dbReference>
<dbReference type="GO" id="GO:0005737">
    <property type="term" value="C:cytoplasm"/>
    <property type="evidence" value="ECO:0007669"/>
    <property type="project" value="TreeGrafter"/>
</dbReference>
<sequence>MAAEVTWVGHATVLVRAGAVRLLTDPVLTTRLAHLRRRTAPVDPDVLRTDVVLVSHAHADHLHRRSLRRLAAVSPEAVVVVPRGAAPFVAGTGLEHVVEVEAGQVLEVAGVRLQVTHAEHSARRSRVDSREAPPVGFVVEHGGRRLWFAGDTDLYPAMAEIGPVDLTTLPISGWWRTLGPGHLDEARAAEAVSLVRAARVLPIHWGTFSPEDLRGGTPQWHVDTGRRFEQELSDRGLLDRLVRLEPGQTTTW</sequence>
<dbReference type="Pfam" id="PF12706">
    <property type="entry name" value="Lactamase_B_2"/>
    <property type="match status" value="1"/>
</dbReference>
<proteinExistence type="predicted"/>
<evidence type="ECO:0000259" key="1">
    <source>
        <dbReference type="Pfam" id="PF12706"/>
    </source>
</evidence>
<keyword evidence="2" id="KW-0378">Hydrolase</keyword>
<feature type="domain" description="Metallo-beta-lactamase" evidence="1">
    <location>
        <begin position="21"/>
        <end position="205"/>
    </location>
</feature>
<name>A0A4P7GJT2_9ACTN</name>
<reference evidence="2 3" key="1">
    <citation type="submission" date="2019-03" db="EMBL/GenBank/DDBJ databases">
        <title>Three New Species of Nocardioides, Nocardioides euryhalodurans sp. nov., Nocardioides seonyuensis sp. nov. and Nocardioides eburneoflavus sp. nov., Iolated from Soil.</title>
        <authorList>
            <person name="Roh S.G."/>
            <person name="Lee C."/>
            <person name="Kim M.-K."/>
            <person name="Kim S.B."/>
        </authorList>
    </citation>
    <scope>NUCLEOTIDE SEQUENCE [LARGE SCALE GENOMIC DNA]</scope>
    <source>
        <strain evidence="2 3">MMS17-SY117</strain>
    </source>
</reference>
<dbReference type="KEGG" id="noy:EXE57_06775"/>
<evidence type="ECO:0000313" key="3">
    <source>
        <dbReference type="Proteomes" id="UP000294894"/>
    </source>
</evidence>
<dbReference type="RefSeq" id="WP_135075441.1">
    <property type="nucleotide sequence ID" value="NZ_CP038267.1"/>
</dbReference>
<protein>
    <submittedName>
        <fullName evidence="2">MBL fold metallo-hydrolase</fullName>
    </submittedName>
</protein>
<organism evidence="2 3">
    <name type="scientific">Nocardioides euryhalodurans</name>
    <dbReference type="NCBI Taxonomy" id="2518370"/>
    <lineage>
        <taxon>Bacteria</taxon>
        <taxon>Bacillati</taxon>
        <taxon>Actinomycetota</taxon>
        <taxon>Actinomycetes</taxon>
        <taxon>Propionibacteriales</taxon>
        <taxon>Nocardioidaceae</taxon>
        <taxon>Nocardioides</taxon>
    </lineage>
</organism>
<dbReference type="AlphaFoldDB" id="A0A4P7GJT2"/>
<keyword evidence="3" id="KW-1185">Reference proteome</keyword>
<evidence type="ECO:0000313" key="2">
    <source>
        <dbReference type="EMBL" id="QBR92014.1"/>
    </source>
</evidence>
<dbReference type="Gene3D" id="3.60.15.10">
    <property type="entry name" value="Ribonuclease Z/Hydroxyacylglutathione hydrolase-like"/>
    <property type="match status" value="1"/>
</dbReference>
<dbReference type="Proteomes" id="UP000294894">
    <property type="component" value="Chromosome"/>
</dbReference>
<dbReference type="InterPro" id="IPR001279">
    <property type="entry name" value="Metallo-B-lactamas"/>
</dbReference>
<gene>
    <name evidence="2" type="ORF">EXE57_06775</name>
</gene>